<sequence>MFHFNSNMVEQYNLSSKISKSPNENCSLDIKLNTRNYRSLAKYDQHKDLNIVCLKKDISNNEQSEKKNVTNNEKKTNSINRNSNRRLVNKVQYYTEVIDYNNGMFDGKHFHFKKKFIKKKDYDDFLDKNRKTSNIALKKIKFRSYGFGIAIFILFFLLGIGLPILRTFDLGESPKLATFSYLWSLIKENVGETIKNLGVENFFLIIFFVSIVVPAVILIITIPKILNNNEKYKKIMLMSE</sequence>
<keyword evidence="2" id="KW-1133">Transmembrane helix</keyword>
<feature type="transmembrane region" description="Helical" evidence="2">
    <location>
        <begin position="145"/>
        <end position="165"/>
    </location>
</feature>
<reference evidence="4" key="1">
    <citation type="submission" date="2016-05" db="EMBL/GenBank/DDBJ databases">
        <authorList>
            <person name="Naeem Raeece"/>
        </authorList>
    </citation>
    <scope>NUCLEOTIDE SEQUENCE [LARGE SCALE GENOMIC DNA]</scope>
</reference>
<feature type="region of interest" description="Disordered" evidence="1">
    <location>
        <begin position="63"/>
        <end position="82"/>
    </location>
</feature>
<proteinExistence type="predicted"/>
<gene>
    <name evidence="3" type="ORF">PMALA_066970</name>
</gene>
<dbReference type="InterPro" id="IPR022139">
    <property type="entry name" value="Fam-L/Fam-M-like_plasmodium"/>
</dbReference>
<feature type="transmembrane region" description="Helical" evidence="2">
    <location>
        <begin position="202"/>
        <end position="226"/>
    </location>
</feature>
<feature type="compositionally biased region" description="Basic and acidic residues" evidence="1">
    <location>
        <begin position="63"/>
        <end position="76"/>
    </location>
</feature>
<protein>
    <submittedName>
        <fullName evidence="3">Uncharacterized protein</fullName>
    </submittedName>
</protein>
<organism evidence="3 4">
    <name type="scientific">Plasmodium malariae</name>
    <dbReference type="NCBI Taxonomy" id="5858"/>
    <lineage>
        <taxon>Eukaryota</taxon>
        <taxon>Sar</taxon>
        <taxon>Alveolata</taxon>
        <taxon>Apicomplexa</taxon>
        <taxon>Aconoidasida</taxon>
        <taxon>Haemosporida</taxon>
        <taxon>Plasmodiidae</taxon>
        <taxon>Plasmodium</taxon>
        <taxon>Plasmodium (Plasmodium)</taxon>
    </lineage>
</organism>
<evidence type="ECO:0000256" key="2">
    <source>
        <dbReference type="SAM" id="Phobius"/>
    </source>
</evidence>
<name>A0A1A8X1E1_PLAMA</name>
<dbReference type="Proteomes" id="UP000078597">
    <property type="component" value="Unassembled WGS sequence"/>
</dbReference>
<dbReference type="VEuPathDB" id="PlasmoDB:PmUG01_00034300"/>
<accession>A0A1A8X1E1</accession>
<evidence type="ECO:0000256" key="1">
    <source>
        <dbReference type="SAM" id="MobiDB-lite"/>
    </source>
</evidence>
<evidence type="ECO:0000313" key="4">
    <source>
        <dbReference type="Proteomes" id="UP000078597"/>
    </source>
</evidence>
<dbReference type="Pfam" id="PF12420">
    <property type="entry name" value="DUF3671"/>
    <property type="match status" value="1"/>
</dbReference>
<dbReference type="AlphaFoldDB" id="A0A1A8X1E1"/>
<keyword evidence="2" id="KW-0472">Membrane</keyword>
<dbReference type="EMBL" id="FLQW01005479">
    <property type="protein sequence ID" value="SBS99047.1"/>
    <property type="molecule type" value="Genomic_DNA"/>
</dbReference>
<evidence type="ECO:0000313" key="3">
    <source>
        <dbReference type="EMBL" id="SBS99047.1"/>
    </source>
</evidence>
<keyword evidence="2" id="KW-0812">Transmembrane</keyword>